<dbReference type="PANTHER" id="PTHR30461">
    <property type="entry name" value="DNA-INVERTASE FROM LAMBDOID PROPHAGE"/>
    <property type="match status" value="1"/>
</dbReference>
<keyword evidence="1" id="KW-0229">DNA integration</keyword>
<organism evidence="7 8">
    <name type="scientific">Candidatus Methylumidiphilus alinenensis</name>
    <dbReference type="NCBI Taxonomy" id="2202197"/>
    <lineage>
        <taxon>Bacteria</taxon>
        <taxon>Pseudomonadati</taxon>
        <taxon>Pseudomonadota</taxon>
        <taxon>Gammaproteobacteria</taxon>
        <taxon>Methylococcales</taxon>
        <taxon>Candidatus Methylumidiphilus</taxon>
    </lineage>
</organism>
<name>A0A2W4QA40_9GAMM</name>
<dbReference type="GO" id="GO:0015074">
    <property type="term" value="P:DNA integration"/>
    <property type="evidence" value="ECO:0007669"/>
    <property type="project" value="UniProtKB-KW"/>
</dbReference>
<dbReference type="Proteomes" id="UP000249396">
    <property type="component" value="Unassembled WGS sequence"/>
</dbReference>
<gene>
    <name evidence="7" type="ORF">DM484_30110</name>
</gene>
<dbReference type="SUPFAM" id="SSF53041">
    <property type="entry name" value="Resolvase-like"/>
    <property type="match status" value="1"/>
</dbReference>
<dbReference type="PROSITE" id="PS51736">
    <property type="entry name" value="RECOMBINASES_3"/>
    <property type="match status" value="1"/>
</dbReference>
<dbReference type="EMBL" id="QJPH01000584">
    <property type="protein sequence ID" value="PZN69181.1"/>
    <property type="molecule type" value="Genomic_DNA"/>
</dbReference>
<evidence type="ECO:0000313" key="7">
    <source>
        <dbReference type="EMBL" id="PZN69181.1"/>
    </source>
</evidence>
<accession>A0A2W4QA40</accession>
<dbReference type="Pfam" id="PF00239">
    <property type="entry name" value="Resolvase"/>
    <property type="match status" value="1"/>
</dbReference>
<dbReference type="InterPro" id="IPR036162">
    <property type="entry name" value="Resolvase-like_N_sf"/>
</dbReference>
<keyword evidence="2" id="KW-0238">DNA-binding</keyword>
<reference evidence="7 8" key="1">
    <citation type="journal article" date="2018" name="Aquat. Microb. Ecol.">
        <title>Gammaproteobacterial methanotrophs dominate.</title>
        <authorList>
            <person name="Rissanen A.J."/>
            <person name="Saarenheimo J."/>
            <person name="Tiirola M."/>
            <person name="Peura S."/>
            <person name="Aalto S.L."/>
            <person name="Karvinen A."/>
            <person name="Nykanen H."/>
        </authorList>
    </citation>
    <scope>NUCLEOTIDE SEQUENCE [LARGE SCALE GENOMIC DNA]</scope>
    <source>
        <strain evidence="7">AMbin10</strain>
    </source>
</reference>
<evidence type="ECO:0000256" key="2">
    <source>
        <dbReference type="ARBA" id="ARBA00023125"/>
    </source>
</evidence>
<dbReference type="InterPro" id="IPR050639">
    <property type="entry name" value="SSR_resolvase"/>
</dbReference>
<dbReference type="Gene3D" id="3.40.50.1390">
    <property type="entry name" value="Resolvase, N-terminal catalytic domain"/>
    <property type="match status" value="1"/>
</dbReference>
<feature type="active site" description="O-(5'-phospho-DNA)-serine intermediate" evidence="4 5">
    <location>
        <position position="16"/>
    </location>
</feature>
<dbReference type="CDD" id="cd03768">
    <property type="entry name" value="SR_ResInv"/>
    <property type="match status" value="1"/>
</dbReference>
<protein>
    <submittedName>
        <fullName evidence="7">Resolvase</fullName>
    </submittedName>
</protein>
<sequence>MKTKSQKRIALYLRVSTDGQTTENQRLELAKIAEQAGWEIVEVYEDQGISGAKGRDQRPAFDKLCKDAARRKFDMIAAWSVDRLGRSLQHLVTFLEELHGLGIDLYLHQQGIDTTTPAGKAMFQMLGVFSEFERAMIRERVNAGLARAKAEGKTLGRPKTPTETEQAIIQALAKGGKGMQKIAKEFGVGTSVVQRLAKAEAA</sequence>
<evidence type="ECO:0000256" key="3">
    <source>
        <dbReference type="ARBA" id="ARBA00023172"/>
    </source>
</evidence>
<feature type="domain" description="Resolvase/invertase-type recombinase catalytic" evidence="6">
    <location>
        <begin position="8"/>
        <end position="152"/>
    </location>
</feature>
<proteinExistence type="predicted"/>
<dbReference type="InterPro" id="IPR006119">
    <property type="entry name" value="Resolv_N"/>
</dbReference>
<dbReference type="SMART" id="SM00857">
    <property type="entry name" value="Resolvase"/>
    <property type="match status" value="1"/>
</dbReference>
<evidence type="ECO:0000256" key="1">
    <source>
        <dbReference type="ARBA" id="ARBA00022908"/>
    </source>
</evidence>
<comment type="caution">
    <text evidence="7">The sequence shown here is derived from an EMBL/GenBank/DDBJ whole genome shotgun (WGS) entry which is preliminary data.</text>
</comment>
<dbReference type="GO" id="GO:0000150">
    <property type="term" value="F:DNA strand exchange activity"/>
    <property type="evidence" value="ECO:0007669"/>
    <property type="project" value="InterPro"/>
</dbReference>
<evidence type="ECO:0000259" key="6">
    <source>
        <dbReference type="PROSITE" id="PS51736"/>
    </source>
</evidence>
<evidence type="ECO:0000256" key="4">
    <source>
        <dbReference type="PIRSR" id="PIRSR606118-50"/>
    </source>
</evidence>
<dbReference type="PROSITE" id="PS00397">
    <property type="entry name" value="RECOMBINASES_1"/>
    <property type="match status" value="1"/>
</dbReference>
<evidence type="ECO:0000256" key="5">
    <source>
        <dbReference type="PROSITE-ProRule" id="PRU10137"/>
    </source>
</evidence>
<dbReference type="PANTHER" id="PTHR30461:SF2">
    <property type="entry name" value="SERINE RECOMBINASE PINE-RELATED"/>
    <property type="match status" value="1"/>
</dbReference>
<dbReference type="GO" id="GO:0003677">
    <property type="term" value="F:DNA binding"/>
    <property type="evidence" value="ECO:0007669"/>
    <property type="project" value="UniProtKB-KW"/>
</dbReference>
<dbReference type="InterPro" id="IPR006118">
    <property type="entry name" value="Recombinase_CS"/>
</dbReference>
<keyword evidence="3" id="KW-0233">DNA recombination</keyword>
<evidence type="ECO:0000313" key="8">
    <source>
        <dbReference type="Proteomes" id="UP000249396"/>
    </source>
</evidence>
<dbReference type="AlphaFoldDB" id="A0A2W4QA40"/>